<organism evidence="2 3">
    <name type="scientific">Cirrhinus mrigala</name>
    <name type="common">Mrigala</name>
    <dbReference type="NCBI Taxonomy" id="683832"/>
    <lineage>
        <taxon>Eukaryota</taxon>
        <taxon>Metazoa</taxon>
        <taxon>Chordata</taxon>
        <taxon>Craniata</taxon>
        <taxon>Vertebrata</taxon>
        <taxon>Euteleostomi</taxon>
        <taxon>Actinopterygii</taxon>
        <taxon>Neopterygii</taxon>
        <taxon>Teleostei</taxon>
        <taxon>Ostariophysi</taxon>
        <taxon>Cypriniformes</taxon>
        <taxon>Cyprinidae</taxon>
        <taxon>Labeoninae</taxon>
        <taxon>Labeonini</taxon>
        <taxon>Cirrhinus</taxon>
    </lineage>
</organism>
<evidence type="ECO:0000313" key="2">
    <source>
        <dbReference type="EMBL" id="KAL0201095.1"/>
    </source>
</evidence>
<dbReference type="Pfam" id="PF06957">
    <property type="entry name" value="COPI_C"/>
    <property type="match status" value="1"/>
</dbReference>
<accession>A0ABD0RUY7</accession>
<dbReference type="EMBL" id="JAMKFB020000002">
    <property type="protein sequence ID" value="KAL0201095.1"/>
    <property type="molecule type" value="Genomic_DNA"/>
</dbReference>
<dbReference type="AlphaFoldDB" id="A0ABD0RUY7"/>
<name>A0ABD0RUY7_CIRMR</name>
<protein>
    <recommendedName>
        <fullName evidence="1">Coatomer alpha subunit C-terminal domain-containing protein</fullName>
    </recommendedName>
</protein>
<dbReference type="Proteomes" id="UP001529510">
    <property type="component" value="Unassembled WGS sequence"/>
</dbReference>
<dbReference type="InterPro" id="IPR010714">
    <property type="entry name" value="Coatomer_asu_C"/>
</dbReference>
<evidence type="ECO:0000313" key="3">
    <source>
        <dbReference type="Proteomes" id="UP001529510"/>
    </source>
</evidence>
<sequence>MAAYFTHCSLQPVHMVLVLRTALNLFFKLRNFKTAAGFARRLLELGPKPEVAQQ</sequence>
<comment type="caution">
    <text evidence="2">The sequence shown here is derived from an EMBL/GenBank/DDBJ whole genome shotgun (WGS) entry which is preliminary data.</text>
</comment>
<keyword evidence="3" id="KW-1185">Reference proteome</keyword>
<proteinExistence type="predicted"/>
<gene>
    <name evidence="2" type="ORF">M9458_004282</name>
</gene>
<feature type="domain" description="Coatomer alpha subunit C-terminal" evidence="1">
    <location>
        <begin position="1"/>
        <end position="54"/>
    </location>
</feature>
<reference evidence="2 3" key="1">
    <citation type="submission" date="2024-05" db="EMBL/GenBank/DDBJ databases">
        <title>Genome sequencing and assembly of Indian major carp, Cirrhinus mrigala (Hamilton, 1822).</title>
        <authorList>
            <person name="Mohindra V."/>
            <person name="Chowdhury L.M."/>
            <person name="Lal K."/>
            <person name="Jena J.K."/>
        </authorList>
    </citation>
    <scope>NUCLEOTIDE SEQUENCE [LARGE SCALE GENOMIC DNA]</scope>
    <source>
        <strain evidence="2">CM1030</strain>
        <tissue evidence="2">Blood</tissue>
    </source>
</reference>
<evidence type="ECO:0000259" key="1">
    <source>
        <dbReference type="Pfam" id="PF06957"/>
    </source>
</evidence>
<feature type="non-terminal residue" evidence="2">
    <location>
        <position position="54"/>
    </location>
</feature>